<dbReference type="Pfam" id="PF07853">
    <property type="entry name" value="DUF1648"/>
    <property type="match status" value="1"/>
</dbReference>
<sequence>MKRSGLIAMIALTLLPFVMTGLAVLFVLPDTIPLHAGAGGVDRVGSKVGAFEPTFIIVGCGALFTILYAFMDKLTARHGSYAHGGRIALMFALVWFNVLQLVFILWMATGV</sequence>
<dbReference type="RefSeq" id="WP_114516333.1">
    <property type="nucleotide sequence ID" value="NZ_CP089331.1"/>
</dbReference>
<dbReference type="GeneID" id="69511537"/>
<comment type="caution">
    <text evidence="2">The sequence shown here is derived from an EMBL/GenBank/DDBJ whole genome shotgun (WGS) entry which is preliminary data.</text>
</comment>
<evidence type="ECO:0000313" key="2">
    <source>
        <dbReference type="EMBL" id="RDB80380.1"/>
    </source>
</evidence>
<evidence type="ECO:0000259" key="1">
    <source>
        <dbReference type="Pfam" id="PF07853"/>
    </source>
</evidence>
<dbReference type="EMBL" id="PPTX01000006">
    <property type="protein sequence ID" value="RDB80380.1"/>
    <property type="molecule type" value="Genomic_DNA"/>
</dbReference>
<organism evidence="2 3">
    <name type="scientific">Eggerthella lenta</name>
    <name type="common">Eubacterium lentum</name>
    <dbReference type="NCBI Taxonomy" id="84112"/>
    <lineage>
        <taxon>Bacteria</taxon>
        <taxon>Bacillati</taxon>
        <taxon>Actinomycetota</taxon>
        <taxon>Coriobacteriia</taxon>
        <taxon>Eggerthellales</taxon>
        <taxon>Eggerthellaceae</taxon>
        <taxon>Eggerthella</taxon>
    </lineage>
</organism>
<reference evidence="2 3" key="1">
    <citation type="journal article" date="2018" name="Elife">
        <title>Discovery and characterization of a prevalent human gut bacterial enzyme sufficient for the inactivation of a family of plant toxins.</title>
        <authorList>
            <person name="Koppel N."/>
            <person name="Bisanz J.E."/>
            <person name="Pandelia M.E."/>
            <person name="Turnbaugh P.J."/>
            <person name="Balskus E.P."/>
        </authorList>
    </citation>
    <scope>NUCLEOTIDE SEQUENCE [LARGE SCALE GENOMIC DNA]</scope>
    <source>
        <strain evidence="2 3">MR1 #12</strain>
    </source>
</reference>
<accession>A0A369MSD4</accession>
<proteinExistence type="predicted"/>
<dbReference type="InterPro" id="IPR012867">
    <property type="entry name" value="DUF1648"/>
</dbReference>
<dbReference type="AlphaFoldDB" id="A0A369MSD4"/>
<gene>
    <name evidence="2" type="ORF">C1872_05515</name>
</gene>
<name>A0A369MSD4_EGGLN</name>
<feature type="domain" description="DUF1648" evidence="1">
    <location>
        <begin position="12"/>
        <end position="52"/>
    </location>
</feature>
<dbReference type="Proteomes" id="UP000253752">
    <property type="component" value="Unassembled WGS sequence"/>
</dbReference>
<protein>
    <recommendedName>
        <fullName evidence="1">DUF1648 domain-containing protein</fullName>
    </recommendedName>
</protein>
<evidence type="ECO:0000313" key="3">
    <source>
        <dbReference type="Proteomes" id="UP000253752"/>
    </source>
</evidence>